<dbReference type="GO" id="GO:0006313">
    <property type="term" value="P:DNA transposition"/>
    <property type="evidence" value="ECO:0007669"/>
    <property type="project" value="InterPro"/>
</dbReference>
<name>X1K4S2_9ZZZZ</name>
<evidence type="ECO:0000313" key="1">
    <source>
        <dbReference type="EMBL" id="GAI01563.1"/>
    </source>
</evidence>
<sequence>MKTKYSEEKIVQILNEVNAEAKVLDTCRKYGVS</sequence>
<comment type="caution">
    <text evidence="1">The sequence shown here is derived from an EMBL/GenBank/DDBJ whole genome shotgun (WGS) entry which is preliminary data.</text>
</comment>
<dbReference type="AlphaFoldDB" id="X1K4S2"/>
<organism evidence="1">
    <name type="scientific">marine sediment metagenome</name>
    <dbReference type="NCBI Taxonomy" id="412755"/>
    <lineage>
        <taxon>unclassified sequences</taxon>
        <taxon>metagenomes</taxon>
        <taxon>ecological metagenomes</taxon>
    </lineage>
</organism>
<dbReference type="Pfam" id="PF01527">
    <property type="entry name" value="HTH_Tnp_1"/>
    <property type="match status" value="1"/>
</dbReference>
<protein>
    <recommendedName>
        <fullName evidence="2">Transposase</fullName>
    </recommendedName>
</protein>
<proteinExistence type="predicted"/>
<accession>X1K4S2</accession>
<reference evidence="1" key="1">
    <citation type="journal article" date="2014" name="Front. Microbiol.">
        <title>High frequency of phylogenetically diverse reductive dehalogenase-homologous genes in deep subseafloor sedimentary metagenomes.</title>
        <authorList>
            <person name="Kawai M."/>
            <person name="Futagami T."/>
            <person name="Toyoda A."/>
            <person name="Takaki Y."/>
            <person name="Nishi S."/>
            <person name="Hori S."/>
            <person name="Arai W."/>
            <person name="Tsubouchi T."/>
            <person name="Morono Y."/>
            <person name="Uchiyama I."/>
            <person name="Ito T."/>
            <person name="Fujiyama A."/>
            <person name="Inagaki F."/>
            <person name="Takami H."/>
        </authorList>
    </citation>
    <scope>NUCLEOTIDE SEQUENCE</scope>
    <source>
        <strain evidence="1">Expedition CK06-06</strain>
    </source>
</reference>
<dbReference type="EMBL" id="BARU01046394">
    <property type="protein sequence ID" value="GAI01563.1"/>
    <property type="molecule type" value="Genomic_DNA"/>
</dbReference>
<evidence type="ECO:0008006" key="2">
    <source>
        <dbReference type="Google" id="ProtNLM"/>
    </source>
</evidence>
<feature type="non-terminal residue" evidence="1">
    <location>
        <position position="33"/>
    </location>
</feature>
<dbReference type="GO" id="GO:0003677">
    <property type="term" value="F:DNA binding"/>
    <property type="evidence" value="ECO:0007669"/>
    <property type="project" value="InterPro"/>
</dbReference>
<gene>
    <name evidence="1" type="ORF">S03H2_69999</name>
</gene>
<dbReference type="InterPro" id="IPR002514">
    <property type="entry name" value="Transposase_8"/>
</dbReference>
<dbReference type="GO" id="GO:0004803">
    <property type="term" value="F:transposase activity"/>
    <property type="evidence" value="ECO:0007669"/>
    <property type="project" value="InterPro"/>
</dbReference>